<dbReference type="PROSITE" id="PS00107">
    <property type="entry name" value="PROTEIN_KINASE_ATP"/>
    <property type="match status" value="1"/>
</dbReference>
<dbReference type="GO" id="GO:0004675">
    <property type="term" value="F:transmembrane receptor protein serine/threonine kinase activity"/>
    <property type="evidence" value="ECO:0007669"/>
    <property type="project" value="UniProtKB-EC"/>
</dbReference>
<evidence type="ECO:0000256" key="3">
    <source>
        <dbReference type="ARBA" id="ARBA00004479"/>
    </source>
</evidence>
<evidence type="ECO:0000256" key="9">
    <source>
        <dbReference type="ARBA" id="ARBA00022723"/>
    </source>
</evidence>
<dbReference type="InterPro" id="IPR001245">
    <property type="entry name" value="Ser-Thr/Tyr_kinase_cat_dom"/>
</dbReference>
<dbReference type="InterPro" id="IPR000333">
    <property type="entry name" value="TGFB_receptor"/>
</dbReference>
<keyword evidence="9" id="KW-0479">Metal-binding</keyword>
<evidence type="ECO:0000256" key="4">
    <source>
        <dbReference type="ARBA" id="ARBA00009605"/>
    </source>
</evidence>
<evidence type="ECO:0000256" key="7">
    <source>
        <dbReference type="ARBA" id="ARBA00022679"/>
    </source>
</evidence>
<dbReference type="InterPro" id="IPR011009">
    <property type="entry name" value="Kinase-like_dom_sf"/>
</dbReference>
<keyword evidence="7" id="KW-0808">Transferase</keyword>
<dbReference type="GO" id="GO:0005524">
    <property type="term" value="F:ATP binding"/>
    <property type="evidence" value="ECO:0007669"/>
    <property type="project" value="UniProtKB-UniRule"/>
</dbReference>
<evidence type="ECO:0000256" key="18">
    <source>
        <dbReference type="PROSITE-ProRule" id="PRU10141"/>
    </source>
</evidence>
<dbReference type="Gene3D" id="2.10.60.10">
    <property type="entry name" value="CD59"/>
    <property type="match status" value="1"/>
</dbReference>
<dbReference type="GO" id="GO:0016020">
    <property type="term" value="C:membrane"/>
    <property type="evidence" value="ECO:0007669"/>
    <property type="project" value="UniProtKB-SubCell"/>
</dbReference>
<evidence type="ECO:0000256" key="6">
    <source>
        <dbReference type="ARBA" id="ARBA00022527"/>
    </source>
</evidence>
<proteinExistence type="inferred from homology"/>
<feature type="transmembrane region" description="Helical" evidence="20">
    <location>
        <begin position="158"/>
        <end position="179"/>
    </location>
</feature>
<feature type="domain" description="Protein kinase" evidence="21">
    <location>
        <begin position="210"/>
        <end position="342"/>
    </location>
</feature>
<reference evidence="22 23" key="1">
    <citation type="submission" date="2024-09" db="EMBL/GenBank/DDBJ databases">
        <title>A chromosome-level genome assembly of Gray's grenadier anchovy, Coilia grayii.</title>
        <authorList>
            <person name="Fu Z."/>
        </authorList>
    </citation>
    <scope>NUCLEOTIDE SEQUENCE [LARGE SCALE GENOMIC DNA]</scope>
    <source>
        <strain evidence="22">G4</strain>
        <tissue evidence="22">Muscle</tissue>
    </source>
</reference>
<dbReference type="Gene3D" id="3.30.200.20">
    <property type="entry name" value="Phosphorylase Kinase, domain 1"/>
    <property type="match status" value="1"/>
</dbReference>
<dbReference type="SUPFAM" id="SSF57302">
    <property type="entry name" value="Snake toxin-like"/>
    <property type="match status" value="1"/>
</dbReference>
<keyword evidence="13 18" id="KW-0067">ATP-binding</keyword>
<dbReference type="AlphaFoldDB" id="A0ABD1J1Y1"/>
<evidence type="ECO:0000313" key="22">
    <source>
        <dbReference type="EMBL" id="KAL2080874.1"/>
    </source>
</evidence>
<evidence type="ECO:0000256" key="15">
    <source>
        <dbReference type="ARBA" id="ARBA00022989"/>
    </source>
</evidence>
<keyword evidence="23" id="KW-1185">Reference proteome</keyword>
<dbReference type="Proteomes" id="UP001591681">
    <property type="component" value="Unassembled WGS sequence"/>
</dbReference>
<gene>
    <name evidence="22" type="ORF">ACEWY4_022727</name>
</gene>
<feature type="region of interest" description="Disordered" evidence="19">
    <location>
        <begin position="1"/>
        <end position="21"/>
    </location>
</feature>
<evidence type="ECO:0000256" key="2">
    <source>
        <dbReference type="ARBA" id="ARBA00001946"/>
    </source>
</evidence>
<comment type="cofactor">
    <cofactor evidence="2">
        <name>Mg(2+)</name>
        <dbReference type="ChEBI" id="CHEBI:18420"/>
    </cofactor>
</comment>
<evidence type="ECO:0000256" key="10">
    <source>
        <dbReference type="ARBA" id="ARBA00022729"/>
    </source>
</evidence>
<dbReference type="InterPro" id="IPR017441">
    <property type="entry name" value="Protein_kinase_ATP_BS"/>
</dbReference>
<comment type="cofactor">
    <cofactor evidence="1">
        <name>Mn(2+)</name>
        <dbReference type="ChEBI" id="CHEBI:29035"/>
    </cofactor>
</comment>
<dbReference type="Pfam" id="PF07714">
    <property type="entry name" value="PK_Tyr_Ser-Thr"/>
    <property type="match status" value="1"/>
</dbReference>
<dbReference type="PANTHER" id="PTHR23255:SF63">
    <property type="entry name" value="BONE MORPHOGENETIC PROTEIN RECEPTOR TYPE-2"/>
    <property type="match status" value="1"/>
</dbReference>
<dbReference type="EC" id="2.7.11.30" evidence="5"/>
<comment type="subcellular location">
    <subcellularLocation>
        <location evidence="3">Membrane</location>
        <topology evidence="3">Single-pass type I membrane protein</topology>
    </subcellularLocation>
</comment>
<feature type="compositionally biased region" description="Basic and acidic residues" evidence="19">
    <location>
        <begin position="10"/>
        <end position="20"/>
    </location>
</feature>
<keyword evidence="17" id="KW-0675">Receptor</keyword>
<feature type="binding site" evidence="18">
    <location>
        <position position="237"/>
    </location>
    <ligand>
        <name>ATP</name>
        <dbReference type="ChEBI" id="CHEBI:30616"/>
    </ligand>
</feature>
<keyword evidence="12" id="KW-0418">Kinase</keyword>
<evidence type="ECO:0000256" key="12">
    <source>
        <dbReference type="ARBA" id="ARBA00022777"/>
    </source>
</evidence>
<evidence type="ECO:0000259" key="21">
    <source>
        <dbReference type="PROSITE" id="PS50011"/>
    </source>
</evidence>
<evidence type="ECO:0000256" key="1">
    <source>
        <dbReference type="ARBA" id="ARBA00001936"/>
    </source>
</evidence>
<name>A0ABD1J1Y1_9TELE</name>
<evidence type="ECO:0000256" key="13">
    <source>
        <dbReference type="ARBA" id="ARBA00022840"/>
    </source>
</evidence>
<keyword evidence="15 20" id="KW-1133">Transmembrane helix</keyword>
<evidence type="ECO:0000256" key="5">
    <source>
        <dbReference type="ARBA" id="ARBA00012401"/>
    </source>
</evidence>
<dbReference type="InterPro" id="IPR000472">
    <property type="entry name" value="Activin_recp"/>
</dbReference>
<evidence type="ECO:0000256" key="14">
    <source>
        <dbReference type="ARBA" id="ARBA00022842"/>
    </source>
</evidence>
<evidence type="ECO:0000313" key="23">
    <source>
        <dbReference type="Proteomes" id="UP001591681"/>
    </source>
</evidence>
<keyword evidence="10" id="KW-0732">Signal</keyword>
<dbReference type="EMBL" id="JBHFQA010000020">
    <property type="protein sequence ID" value="KAL2080874.1"/>
    <property type="molecule type" value="Genomic_DNA"/>
</dbReference>
<evidence type="ECO:0000256" key="11">
    <source>
        <dbReference type="ARBA" id="ARBA00022741"/>
    </source>
</evidence>
<organism evidence="22 23">
    <name type="scientific">Coilia grayii</name>
    <name type="common">Gray's grenadier anchovy</name>
    <dbReference type="NCBI Taxonomy" id="363190"/>
    <lineage>
        <taxon>Eukaryota</taxon>
        <taxon>Metazoa</taxon>
        <taxon>Chordata</taxon>
        <taxon>Craniata</taxon>
        <taxon>Vertebrata</taxon>
        <taxon>Euteleostomi</taxon>
        <taxon>Actinopterygii</taxon>
        <taxon>Neopterygii</taxon>
        <taxon>Teleostei</taxon>
        <taxon>Clupei</taxon>
        <taxon>Clupeiformes</taxon>
        <taxon>Clupeoidei</taxon>
        <taxon>Engraulidae</taxon>
        <taxon>Coilinae</taxon>
        <taxon>Coilia</taxon>
    </lineage>
</organism>
<dbReference type="InterPro" id="IPR000719">
    <property type="entry name" value="Prot_kinase_dom"/>
</dbReference>
<keyword evidence="8 20" id="KW-0812">Transmembrane</keyword>
<comment type="caution">
    <text evidence="22">The sequence shown here is derived from an EMBL/GenBank/DDBJ whole genome shotgun (WGS) entry which is preliminary data.</text>
</comment>
<protein>
    <recommendedName>
        <fullName evidence="5">receptor protein serine/threonine kinase</fullName>
        <ecNumber evidence="5">2.7.11.30</ecNumber>
    </recommendedName>
</protein>
<keyword evidence="11 18" id="KW-0547">Nucleotide-binding</keyword>
<keyword evidence="6" id="KW-0723">Serine/threonine-protein kinase</keyword>
<evidence type="ECO:0000256" key="20">
    <source>
        <dbReference type="SAM" id="Phobius"/>
    </source>
</evidence>
<dbReference type="PANTHER" id="PTHR23255">
    <property type="entry name" value="TRANSFORMING GROWTH FACTOR-BETA RECEPTOR TYPE I AND II"/>
    <property type="match status" value="1"/>
</dbReference>
<evidence type="ECO:0000256" key="8">
    <source>
        <dbReference type="ARBA" id="ARBA00022692"/>
    </source>
</evidence>
<evidence type="ECO:0000256" key="17">
    <source>
        <dbReference type="ARBA" id="ARBA00023170"/>
    </source>
</evidence>
<dbReference type="Pfam" id="PF01064">
    <property type="entry name" value="Activin_recp"/>
    <property type="match status" value="1"/>
</dbReference>
<sequence length="342" mass="38845">MRRRRRRRRRGEEEKRRGEKIYPGQGEVRECAFADLQQQYEEQRGGGAEAEWAGPSVPRDNSTILCSQGSRCYGLWEKSRDGDTRLVKQGCWTHTSDHQDCHEDRCVVSSTPSMTLNGTYRFCCCSAHLCNLNFTETWHALPTSPQPLDPRPDREETIVIALASVSVVVVLIVALFFGYRMLTGNRKQGLHNMDMMEAAASEPSLDLDSLKLLELIGRGRYGSVFKGSMDERTVAVKMFSYGNRQNFLNERAIYRTPLMEHDNIARFILGDERLASDGRAEYLLVMEYYPHGSLCRYLSLQTGDWVSCCRLSHSVTRGLAYLHTELLRGVCEPPALYLIVGG</sequence>
<accession>A0ABD1J1Y1</accession>
<keyword evidence="16 20" id="KW-0472">Membrane</keyword>
<keyword evidence="14" id="KW-0460">Magnesium</keyword>
<comment type="similarity">
    <text evidence="4">Belongs to the protein kinase superfamily. TKL Ser/Thr protein kinase family. TGFB receptor subfamily.</text>
</comment>
<dbReference type="FunFam" id="3.30.200.20:FF:000174">
    <property type="entry name" value="Receptor protein serine/threonine kinase"/>
    <property type="match status" value="1"/>
</dbReference>
<evidence type="ECO:0000256" key="16">
    <source>
        <dbReference type="ARBA" id="ARBA00023136"/>
    </source>
</evidence>
<dbReference type="InterPro" id="IPR045860">
    <property type="entry name" value="Snake_toxin-like_sf"/>
</dbReference>
<dbReference type="PROSITE" id="PS50011">
    <property type="entry name" value="PROTEIN_KINASE_DOM"/>
    <property type="match status" value="1"/>
</dbReference>
<evidence type="ECO:0000256" key="19">
    <source>
        <dbReference type="SAM" id="MobiDB-lite"/>
    </source>
</evidence>
<dbReference type="SUPFAM" id="SSF56112">
    <property type="entry name" value="Protein kinase-like (PK-like)"/>
    <property type="match status" value="1"/>
</dbReference>